<dbReference type="PANTHER" id="PTHR42861">
    <property type="entry name" value="CALCIUM-TRANSPORTING ATPASE"/>
    <property type="match status" value="1"/>
</dbReference>
<organism evidence="4 5">
    <name type="scientific">Mucilaginibacter humi</name>
    <dbReference type="NCBI Taxonomy" id="2732510"/>
    <lineage>
        <taxon>Bacteria</taxon>
        <taxon>Pseudomonadati</taxon>
        <taxon>Bacteroidota</taxon>
        <taxon>Sphingobacteriia</taxon>
        <taxon>Sphingobacteriales</taxon>
        <taxon>Sphingobacteriaceae</taxon>
        <taxon>Mucilaginibacter</taxon>
    </lineage>
</organism>
<feature type="transmembrane region" description="Helical" evidence="2">
    <location>
        <begin position="85"/>
        <end position="102"/>
    </location>
</feature>
<feature type="domain" description="Cation-transporting P-type ATPase N-terminal" evidence="3">
    <location>
        <begin position="7"/>
        <end position="81"/>
    </location>
</feature>
<dbReference type="Proteomes" id="UP000566071">
    <property type="component" value="Unassembled WGS sequence"/>
</dbReference>
<name>A0ABX1W0D3_9SPHI</name>
<comment type="caution">
    <text evidence="4">The sequence shown here is derived from an EMBL/GenBank/DDBJ whole genome shotgun (WGS) entry which is preliminary data.</text>
</comment>
<protein>
    <submittedName>
        <fullName evidence="4">Cation-transporting P-type ATPase</fullName>
    </submittedName>
</protein>
<evidence type="ECO:0000256" key="2">
    <source>
        <dbReference type="SAM" id="Phobius"/>
    </source>
</evidence>
<proteinExistence type="predicted"/>
<dbReference type="SUPFAM" id="SSF81665">
    <property type="entry name" value="Calcium ATPase, transmembrane domain M"/>
    <property type="match status" value="1"/>
</dbReference>
<dbReference type="InterPro" id="IPR023298">
    <property type="entry name" value="ATPase_P-typ_TM_dom_sf"/>
</dbReference>
<dbReference type="RefSeq" id="WP_175269095.1">
    <property type="nucleotide sequence ID" value="NZ_JABFCR010000009.1"/>
</dbReference>
<gene>
    <name evidence="4" type="ORF">HK413_03120</name>
</gene>
<evidence type="ECO:0000313" key="4">
    <source>
        <dbReference type="EMBL" id="NNU33398.1"/>
    </source>
</evidence>
<feature type="transmembrane region" description="Helical" evidence="2">
    <location>
        <begin position="61"/>
        <end position="79"/>
    </location>
</feature>
<keyword evidence="2" id="KW-1133">Transmembrane helix</keyword>
<evidence type="ECO:0000259" key="3">
    <source>
        <dbReference type="SMART" id="SM00831"/>
    </source>
</evidence>
<evidence type="ECO:0000256" key="1">
    <source>
        <dbReference type="SAM" id="MobiDB-lite"/>
    </source>
</evidence>
<dbReference type="InterPro" id="IPR004014">
    <property type="entry name" value="ATPase_P-typ_cation-transptr_N"/>
</dbReference>
<dbReference type="SMART" id="SM00831">
    <property type="entry name" value="Cation_ATPase_N"/>
    <property type="match status" value="1"/>
</dbReference>
<keyword evidence="2" id="KW-0812">Transmembrane</keyword>
<reference evidence="4 5" key="1">
    <citation type="submission" date="2020-05" db="EMBL/GenBank/DDBJ databases">
        <authorList>
            <person name="Khan S.A."/>
            <person name="Jeon C.O."/>
            <person name="Chun B.H."/>
        </authorList>
    </citation>
    <scope>NUCLEOTIDE SEQUENCE [LARGE SCALE GENOMIC DNA]</scope>
    <source>
        <strain evidence="4 5">S1162</strain>
    </source>
</reference>
<accession>A0ABX1W0D3</accession>
<sequence length="117" mass="13204">MKYPLAQPFSLSAAEVVSLMRTDSANGLGEHEAGRRRNKFGSNTYPGQERKNSWLILLEQFRSPIVYLLFFGAGVSFYFKDIPEGASILVVILINALIGFLMEMQARSSMNALKKWR</sequence>
<dbReference type="Gene3D" id="2.70.150.10">
    <property type="entry name" value="Calcium-transporting ATPase, cytoplasmic transduction domain A"/>
    <property type="match status" value="1"/>
</dbReference>
<dbReference type="Gene3D" id="1.20.1110.10">
    <property type="entry name" value="Calcium-transporting ATPase, transmembrane domain"/>
    <property type="match status" value="1"/>
</dbReference>
<keyword evidence="2" id="KW-0472">Membrane</keyword>
<dbReference type="EMBL" id="JABFCR010000009">
    <property type="protein sequence ID" value="NNU33398.1"/>
    <property type="molecule type" value="Genomic_DNA"/>
</dbReference>
<feature type="region of interest" description="Disordered" evidence="1">
    <location>
        <begin position="26"/>
        <end position="48"/>
    </location>
</feature>
<dbReference type="Pfam" id="PF00690">
    <property type="entry name" value="Cation_ATPase_N"/>
    <property type="match status" value="1"/>
</dbReference>
<keyword evidence="5" id="KW-1185">Reference proteome</keyword>
<evidence type="ECO:0000313" key="5">
    <source>
        <dbReference type="Proteomes" id="UP000566071"/>
    </source>
</evidence>